<accession>A0A975G5J5</accession>
<dbReference type="Proteomes" id="UP000676409">
    <property type="component" value="Plasmid unnamed"/>
</dbReference>
<dbReference type="KEGG" id="caul:KCG34_25460"/>
<dbReference type="InterPro" id="IPR006015">
    <property type="entry name" value="Universal_stress_UspA"/>
</dbReference>
<dbReference type="Pfam" id="PF00582">
    <property type="entry name" value="Usp"/>
    <property type="match status" value="1"/>
</dbReference>
<keyword evidence="3" id="KW-0614">Plasmid</keyword>
<evidence type="ECO:0000259" key="2">
    <source>
        <dbReference type="Pfam" id="PF00582"/>
    </source>
</evidence>
<feature type="domain" description="UspA" evidence="2">
    <location>
        <begin position="1"/>
        <end position="141"/>
    </location>
</feature>
<comment type="similarity">
    <text evidence="1">Belongs to the universal stress protein A family.</text>
</comment>
<reference evidence="3" key="1">
    <citation type="submission" date="2021-04" db="EMBL/GenBank/DDBJ databases">
        <title>The complete genome sequence of Caulobacter sp. S6.</title>
        <authorList>
            <person name="Tang Y."/>
            <person name="Ouyang W."/>
            <person name="Liu Q."/>
            <person name="Huang B."/>
            <person name="Guo Z."/>
            <person name="Lei P."/>
        </authorList>
    </citation>
    <scope>NUCLEOTIDE SEQUENCE</scope>
    <source>
        <strain evidence="3">S6</strain>
        <plasmid evidence="3">unnamed</plasmid>
    </source>
</reference>
<dbReference type="SUPFAM" id="SSF52402">
    <property type="entry name" value="Adenine nucleotide alpha hydrolases-like"/>
    <property type="match status" value="1"/>
</dbReference>
<protein>
    <submittedName>
        <fullName evidence="3">Universal stress protein</fullName>
    </submittedName>
</protein>
<dbReference type="InterPro" id="IPR006016">
    <property type="entry name" value="UspA"/>
</dbReference>
<evidence type="ECO:0000313" key="3">
    <source>
        <dbReference type="EMBL" id="QUD90983.1"/>
    </source>
</evidence>
<dbReference type="InterPro" id="IPR014729">
    <property type="entry name" value="Rossmann-like_a/b/a_fold"/>
</dbReference>
<name>A0A975G5J5_9CAUL</name>
<dbReference type="EMBL" id="CP073079">
    <property type="protein sequence ID" value="QUD90983.1"/>
    <property type="molecule type" value="Genomic_DNA"/>
</dbReference>
<gene>
    <name evidence="3" type="ORF">KCG34_25460</name>
</gene>
<dbReference type="Gene3D" id="3.40.50.620">
    <property type="entry name" value="HUPs"/>
    <property type="match status" value="1"/>
</dbReference>
<dbReference type="PRINTS" id="PR01438">
    <property type="entry name" value="UNVRSLSTRESS"/>
</dbReference>
<evidence type="ECO:0000256" key="1">
    <source>
        <dbReference type="ARBA" id="ARBA00008791"/>
    </source>
</evidence>
<dbReference type="CDD" id="cd00293">
    <property type="entry name" value="USP-like"/>
    <property type="match status" value="1"/>
</dbReference>
<dbReference type="RefSeq" id="WP_211941029.1">
    <property type="nucleotide sequence ID" value="NZ_CP073079.1"/>
</dbReference>
<dbReference type="AlphaFoldDB" id="A0A975G5J5"/>
<proteinExistence type="inferred from homology"/>
<dbReference type="PANTHER" id="PTHR46268:SF25">
    <property type="entry name" value="USPA DOMAIN PROTEIN"/>
    <property type="match status" value="1"/>
</dbReference>
<geneLocation type="plasmid" evidence="3 4">
    <name>unnamed</name>
</geneLocation>
<organism evidence="3 4">
    <name type="scientific">Phenylobacterium montanum</name>
    <dbReference type="NCBI Taxonomy" id="2823693"/>
    <lineage>
        <taxon>Bacteria</taxon>
        <taxon>Pseudomonadati</taxon>
        <taxon>Pseudomonadota</taxon>
        <taxon>Alphaproteobacteria</taxon>
        <taxon>Caulobacterales</taxon>
        <taxon>Caulobacteraceae</taxon>
        <taxon>Phenylobacterium</taxon>
    </lineage>
</organism>
<sequence length="141" mass="15530">MFRKILSANDGSNNAFKALEIACDLAARYAGELHMILVEEVSILPDTDMIDEIAQTKAHEDKLVRGEIKRAQAIAARLNVSIKPHVFTGHVIRTIVDFANDNAFDLVVIGATGNAALYERMLGTRADRIAHLLHCPVLIVR</sequence>
<evidence type="ECO:0000313" key="4">
    <source>
        <dbReference type="Proteomes" id="UP000676409"/>
    </source>
</evidence>
<keyword evidence="4" id="KW-1185">Reference proteome</keyword>
<dbReference type="PANTHER" id="PTHR46268">
    <property type="entry name" value="STRESS RESPONSE PROTEIN NHAX"/>
    <property type="match status" value="1"/>
</dbReference>